<gene>
    <name evidence="1" type="ORF">CY0110_17112</name>
</gene>
<proteinExistence type="predicted"/>
<comment type="caution">
    <text evidence="1">The sequence shown here is derived from an EMBL/GenBank/DDBJ whole genome shotgun (WGS) entry which is preliminary data.</text>
</comment>
<organism evidence="1 2">
    <name type="scientific">Crocosphaera chwakensis CCY0110</name>
    <dbReference type="NCBI Taxonomy" id="391612"/>
    <lineage>
        <taxon>Bacteria</taxon>
        <taxon>Bacillati</taxon>
        <taxon>Cyanobacteriota</taxon>
        <taxon>Cyanophyceae</taxon>
        <taxon>Oscillatoriophycideae</taxon>
        <taxon>Chroococcales</taxon>
        <taxon>Aphanothecaceae</taxon>
        <taxon>Crocosphaera</taxon>
        <taxon>Crocosphaera chwakensis</taxon>
    </lineage>
</organism>
<evidence type="ECO:0000313" key="2">
    <source>
        <dbReference type="Proteomes" id="UP000003781"/>
    </source>
</evidence>
<name>A3IIA4_9CHRO</name>
<reference evidence="1 2" key="1">
    <citation type="submission" date="2007-03" db="EMBL/GenBank/DDBJ databases">
        <authorList>
            <person name="Stal L."/>
            <person name="Ferriera S."/>
            <person name="Johnson J."/>
            <person name="Kravitz S."/>
            <person name="Beeson K."/>
            <person name="Sutton G."/>
            <person name="Rogers Y.-H."/>
            <person name="Friedman R."/>
            <person name="Frazier M."/>
            <person name="Venter J.C."/>
        </authorList>
    </citation>
    <scope>NUCLEOTIDE SEQUENCE [LARGE SCALE GENOMIC DNA]</scope>
    <source>
        <strain evidence="1 2">CCY0110</strain>
    </source>
</reference>
<sequence length="47" mass="5719">MHLKEKILDITKKRTINNEKFKTNSINYLIDSYVSWWQYCFKCLCTG</sequence>
<keyword evidence="2" id="KW-1185">Reference proteome</keyword>
<accession>A3IIA4</accession>
<evidence type="ECO:0000313" key="1">
    <source>
        <dbReference type="EMBL" id="EAZ93536.1"/>
    </source>
</evidence>
<dbReference type="EMBL" id="AAXW01000002">
    <property type="protein sequence ID" value="EAZ93536.1"/>
    <property type="molecule type" value="Genomic_DNA"/>
</dbReference>
<protein>
    <submittedName>
        <fullName evidence="1">Uncharacterized protein</fullName>
    </submittedName>
</protein>
<dbReference type="AlphaFoldDB" id="A3IIA4"/>
<dbReference type="Proteomes" id="UP000003781">
    <property type="component" value="Unassembled WGS sequence"/>
</dbReference>